<organism evidence="2 3">
    <name type="scientific">Cerasicoccus arenae</name>
    <dbReference type="NCBI Taxonomy" id="424488"/>
    <lineage>
        <taxon>Bacteria</taxon>
        <taxon>Pseudomonadati</taxon>
        <taxon>Verrucomicrobiota</taxon>
        <taxon>Opitutia</taxon>
        <taxon>Puniceicoccales</taxon>
        <taxon>Cerasicoccaceae</taxon>
        <taxon>Cerasicoccus</taxon>
    </lineage>
</organism>
<sequence length="130" mass="14158">MKKNYRSGKSALVPVFVVAGLAILVLVGLMAYRNLAGGVSQPLPVAQFADNPKAFSGNQYELEGRIDTQLGYETGVGRLLLTQDVATNDSVPLFVPYGFEDFSPNPGQIYRFGLRVDERGVLTVESFTKL</sequence>
<keyword evidence="1" id="KW-0472">Membrane</keyword>
<comment type="caution">
    <text evidence="2">The sequence shown here is derived from an EMBL/GenBank/DDBJ whole genome shotgun (WGS) entry which is preliminary data.</text>
</comment>
<dbReference type="Proteomes" id="UP000642829">
    <property type="component" value="Unassembled WGS sequence"/>
</dbReference>
<reference evidence="2" key="2">
    <citation type="submission" date="2020-09" db="EMBL/GenBank/DDBJ databases">
        <authorList>
            <person name="Sun Q."/>
            <person name="Kim S."/>
        </authorList>
    </citation>
    <scope>NUCLEOTIDE SEQUENCE</scope>
    <source>
        <strain evidence="2">KCTC 12870</strain>
    </source>
</reference>
<keyword evidence="1" id="KW-1133">Transmembrane helix</keyword>
<feature type="transmembrane region" description="Helical" evidence="1">
    <location>
        <begin position="12"/>
        <end position="32"/>
    </location>
</feature>
<dbReference type="AlphaFoldDB" id="A0A8J3GDH8"/>
<dbReference type="RefSeq" id="WP_189515578.1">
    <property type="nucleotide sequence ID" value="NZ_BMXG01000016.1"/>
</dbReference>
<dbReference type="EMBL" id="BMXG01000016">
    <property type="protein sequence ID" value="GHC06558.1"/>
    <property type="molecule type" value="Genomic_DNA"/>
</dbReference>
<name>A0A8J3GDH8_9BACT</name>
<evidence type="ECO:0000256" key="1">
    <source>
        <dbReference type="SAM" id="Phobius"/>
    </source>
</evidence>
<evidence type="ECO:0000313" key="3">
    <source>
        <dbReference type="Proteomes" id="UP000642829"/>
    </source>
</evidence>
<keyword evidence="1" id="KW-0812">Transmembrane</keyword>
<protein>
    <submittedName>
        <fullName evidence="2">Uncharacterized protein</fullName>
    </submittedName>
</protein>
<evidence type="ECO:0000313" key="2">
    <source>
        <dbReference type="EMBL" id="GHC06558.1"/>
    </source>
</evidence>
<gene>
    <name evidence="2" type="ORF">GCM10007047_24440</name>
</gene>
<reference evidence="2" key="1">
    <citation type="journal article" date="2014" name="Int. J. Syst. Evol. Microbiol.">
        <title>Complete genome sequence of Corynebacterium casei LMG S-19264T (=DSM 44701T), isolated from a smear-ripened cheese.</title>
        <authorList>
            <consortium name="US DOE Joint Genome Institute (JGI-PGF)"/>
            <person name="Walter F."/>
            <person name="Albersmeier A."/>
            <person name="Kalinowski J."/>
            <person name="Ruckert C."/>
        </authorList>
    </citation>
    <scope>NUCLEOTIDE SEQUENCE</scope>
    <source>
        <strain evidence="2">KCTC 12870</strain>
    </source>
</reference>
<accession>A0A8J3GDH8</accession>
<keyword evidence="3" id="KW-1185">Reference proteome</keyword>
<proteinExistence type="predicted"/>